<evidence type="ECO:0000313" key="3">
    <source>
        <dbReference type="EMBL" id="SCZ77586.1"/>
    </source>
</evidence>
<keyword evidence="4" id="KW-1185">Reference proteome</keyword>
<dbReference type="OrthoDB" id="9786032at2"/>
<protein>
    <submittedName>
        <fullName evidence="3">8-oxo-dGTP diphosphatase</fullName>
    </submittedName>
</protein>
<keyword evidence="1" id="KW-0378">Hydrolase</keyword>
<dbReference type="PROSITE" id="PS51462">
    <property type="entry name" value="NUDIX"/>
    <property type="match status" value="1"/>
</dbReference>
<dbReference type="STRING" id="1120920.SAMN03080599_00796"/>
<sequence>MKVFGTIEPHVNYIYRPGAYGLLTREDKVGIVKSPLGLFLIGGGIESGESEEDCLIREGFEEAGCALSVGDYLETVDEFVIVKGSLEAYHKRISAYRVEIMSCGHAQLESDHQLLWMDKAEAVASMYLRGQAYLIETYL</sequence>
<organism evidence="3 4">
    <name type="scientific">Acidaminobacter hydrogenoformans DSM 2784</name>
    <dbReference type="NCBI Taxonomy" id="1120920"/>
    <lineage>
        <taxon>Bacteria</taxon>
        <taxon>Bacillati</taxon>
        <taxon>Bacillota</taxon>
        <taxon>Clostridia</taxon>
        <taxon>Peptostreptococcales</taxon>
        <taxon>Acidaminobacteraceae</taxon>
        <taxon>Acidaminobacter</taxon>
    </lineage>
</organism>
<evidence type="ECO:0000313" key="4">
    <source>
        <dbReference type="Proteomes" id="UP000199208"/>
    </source>
</evidence>
<dbReference type="Pfam" id="PF00293">
    <property type="entry name" value="NUDIX"/>
    <property type="match status" value="1"/>
</dbReference>
<gene>
    <name evidence="3" type="ORF">SAMN03080599_00796</name>
</gene>
<proteinExistence type="predicted"/>
<dbReference type="GO" id="GO:0016787">
    <property type="term" value="F:hydrolase activity"/>
    <property type="evidence" value="ECO:0007669"/>
    <property type="project" value="UniProtKB-KW"/>
</dbReference>
<dbReference type="InterPro" id="IPR020084">
    <property type="entry name" value="NUDIX_hydrolase_CS"/>
</dbReference>
<accession>A0A1G5RUB1</accession>
<evidence type="ECO:0000256" key="1">
    <source>
        <dbReference type="ARBA" id="ARBA00022801"/>
    </source>
</evidence>
<dbReference type="InterPro" id="IPR000086">
    <property type="entry name" value="NUDIX_hydrolase_dom"/>
</dbReference>
<dbReference type="AlphaFoldDB" id="A0A1G5RUB1"/>
<dbReference type="RefSeq" id="WP_092589604.1">
    <property type="nucleotide sequence ID" value="NZ_FMWL01000003.1"/>
</dbReference>
<dbReference type="SUPFAM" id="SSF55811">
    <property type="entry name" value="Nudix"/>
    <property type="match status" value="1"/>
</dbReference>
<dbReference type="InterPro" id="IPR015797">
    <property type="entry name" value="NUDIX_hydrolase-like_dom_sf"/>
</dbReference>
<evidence type="ECO:0000259" key="2">
    <source>
        <dbReference type="PROSITE" id="PS51462"/>
    </source>
</evidence>
<reference evidence="3 4" key="1">
    <citation type="submission" date="2016-10" db="EMBL/GenBank/DDBJ databases">
        <authorList>
            <person name="de Groot N.N."/>
        </authorList>
    </citation>
    <scope>NUCLEOTIDE SEQUENCE [LARGE SCALE GENOMIC DNA]</scope>
    <source>
        <strain evidence="3 4">DSM 2784</strain>
    </source>
</reference>
<dbReference type="PROSITE" id="PS00893">
    <property type="entry name" value="NUDIX_BOX"/>
    <property type="match status" value="1"/>
</dbReference>
<dbReference type="Proteomes" id="UP000199208">
    <property type="component" value="Unassembled WGS sequence"/>
</dbReference>
<feature type="domain" description="Nudix hydrolase" evidence="2">
    <location>
        <begin position="14"/>
        <end position="139"/>
    </location>
</feature>
<dbReference type="Gene3D" id="3.90.79.10">
    <property type="entry name" value="Nucleoside Triphosphate Pyrophosphohydrolase"/>
    <property type="match status" value="1"/>
</dbReference>
<name>A0A1G5RUB1_9FIRM</name>
<dbReference type="EMBL" id="FMWL01000003">
    <property type="protein sequence ID" value="SCZ77586.1"/>
    <property type="molecule type" value="Genomic_DNA"/>
</dbReference>